<dbReference type="PRINTS" id="PR00449">
    <property type="entry name" value="RASTRNSFRMNG"/>
</dbReference>
<dbReference type="Proteomes" id="UP001521785">
    <property type="component" value="Unassembled WGS sequence"/>
</dbReference>
<dbReference type="Pfam" id="PF00025">
    <property type="entry name" value="Arf"/>
    <property type="match status" value="1"/>
</dbReference>
<dbReference type="EMBL" id="JAKJXO020000020">
    <property type="protein sequence ID" value="KAL1592630.1"/>
    <property type="molecule type" value="Genomic_DNA"/>
</dbReference>
<dbReference type="SMART" id="SM00177">
    <property type="entry name" value="ARF"/>
    <property type="match status" value="1"/>
</dbReference>
<comment type="caution">
    <text evidence="3">The sequence shown here is derived from an EMBL/GenBank/DDBJ whole genome shotgun (WGS) entry which is preliminary data.</text>
</comment>
<dbReference type="PROSITE" id="PS51417">
    <property type="entry name" value="ARF"/>
    <property type="match status" value="1"/>
</dbReference>
<accession>A0ABR3QKE6</accession>
<sequence length="243" mass="26714">MHPSADSTGPKKTQQTYTQNLSDLFKPIRNLIPFGAPSSTPSSRLFARVPASTVILVIGLDGAGKTTLLRDYLSPRPDSVKTITPTINTGISLEDLQVGPAFFQAYDLGGCRPPYYHRFDEDLFRQADAVIYMVDAADRDRVMEAREELIMSGLRANNGGMRQGVPLLVLATKIDLENGRRPDQIETFFIDNISTSIGDRPRNVVGVNLKTGEGVSHALSWLSDGLSPRKDTLYNEKTASTEK</sequence>
<dbReference type="Gene3D" id="3.40.50.300">
    <property type="entry name" value="P-loop containing nucleotide triphosphate hydrolases"/>
    <property type="match status" value="1"/>
</dbReference>
<protein>
    <submittedName>
        <fullName evidence="3">GTP-binding protein SAR1a</fullName>
    </submittedName>
</protein>
<proteinExistence type="predicted"/>
<evidence type="ECO:0000313" key="3">
    <source>
        <dbReference type="EMBL" id="KAL1592630.1"/>
    </source>
</evidence>
<keyword evidence="1" id="KW-0547">Nucleotide-binding</keyword>
<dbReference type="InterPro" id="IPR006689">
    <property type="entry name" value="Small_GTPase_ARF/SAR"/>
</dbReference>
<evidence type="ECO:0000313" key="4">
    <source>
        <dbReference type="Proteomes" id="UP001521785"/>
    </source>
</evidence>
<evidence type="ECO:0000256" key="1">
    <source>
        <dbReference type="ARBA" id="ARBA00022741"/>
    </source>
</evidence>
<organism evidence="3 4">
    <name type="scientific">Paraconiothyrium brasiliense</name>
    <dbReference type="NCBI Taxonomy" id="300254"/>
    <lineage>
        <taxon>Eukaryota</taxon>
        <taxon>Fungi</taxon>
        <taxon>Dikarya</taxon>
        <taxon>Ascomycota</taxon>
        <taxon>Pezizomycotina</taxon>
        <taxon>Dothideomycetes</taxon>
        <taxon>Pleosporomycetidae</taxon>
        <taxon>Pleosporales</taxon>
        <taxon>Massarineae</taxon>
        <taxon>Didymosphaeriaceae</taxon>
        <taxon>Paraconiothyrium</taxon>
    </lineage>
</organism>
<dbReference type="PANTHER" id="PTHR11711">
    <property type="entry name" value="ADP RIBOSYLATION FACTOR-RELATED"/>
    <property type="match status" value="1"/>
</dbReference>
<reference evidence="3 4" key="1">
    <citation type="submission" date="2024-02" db="EMBL/GenBank/DDBJ databases">
        <title>De novo assembly and annotation of 12 fungi associated with fruit tree decline syndrome in Ontario, Canada.</title>
        <authorList>
            <person name="Sulman M."/>
            <person name="Ellouze W."/>
            <person name="Ilyukhin E."/>
        </authorList>
    </citation>
    <scope>NUCLEOTIDE SEQUENCE [LARGE SCALE GENOMIC DNA]</scope>
    <source>
        <strain evidence="3 4">M42-189</strain>
    </source>
</reference>
<dbReference type="SUPFAM" id="SSF52540">
    <property type="entry name" value="P-loop containing nucleoside triphosphate hydrolases"/>
    <property type="match status" value="1"/>
</dbReference>
<keyword evidence="2" id="KW-0342">GTP-binding</keyword>
<evidence type="ECO:0000256" key="2">
    <source>
        <dbReference type="ARBA" id="ARBA00023134"/>
    </source>
</evidence>
<keyword evidence="4" id="KW-1185">Reference proteome</keyword>
<dbReference type="InterPro" id="IPR027417">
    <property type="entry name" value="P-loop_NTPase"/>
</dbReference>
<gene>
    <name evidence="3" type="primary">SAR1A</name>
    <name evidence="3" type="ORF">SLS60_011046</name>
</gene>
<name>A0ABR3QKE6_9PLEO</name>
<dbReference type="SMART" id="SM00178">
    <property type="entry name" value="SAR"/>
    <property type="match status" value="1"/>
</dbReference>
<dbReference type="InterPro" id="IPR024156">
    <property type="entry name" value="Small_GTPase_ARF"/>
</dbReference>